<feature type="domain" description="DUF4986" evidence="2">
    <location>
        <begin position="549"/>
        <end position="630"/>
    </location>
</feature>
<dbReference type="InterPro" id="IPR032275">
    <property type="entry name" value="DUF4986"/>
</dbReference>
<protein>
    <submittedName>
        <fullName evidence="5">Glycoside hydrolase family 127 protein</fullName>
    </submittedName>
</protein>
<reference evidence="5" key="1">
    <citation type="submission" date="2022-10" db="EMBL/GenBank/DDBJ databases">
        <authorList>
            <person name="Yu W.X."/>
        </authorList>
    </citation>
    <scope>NUCLEOTIDE SEQUENCE</scope>
    <source>
        <strain evidence="5">AAT</strain>
    </source>
</reference>
<dbReference type="InterPro" id="IPR008928">
    <property type="entry name" value="6-hairpin_glycosidase_sf"/>
</dbReference>
<dbReference type="GO" id="GO:0005975">
    <property type="term" value="P:carbohydrate metabolic process"/>
    <property type="evidence" value="ECO:0007669"/>
    <property type="project" value="InterPro"/>
</dbReference>
<name>A0AAE3M4C2_9BACT</name>
<dbReference type="RefSeq" id="WP_301190353.1">
    <property type="nucleotide sequence ID" value="NZ_JAPDPJ010000019.1"/>
</dbReference>
<evidence type="ECO:0000313" key="5">
    <source>
        <dbReference type="EMBL" id="MCW3786788.1"/>
    </source>
</evidence>
<dbReference type="Pfam" id="PF07944">
    <property type="entry name" value="Beta-AFase-like_GH127_cat"/>
    <property type="match status" value="1"/>
</dbReference>
<organism evidence="5 6">
    <name type="scientific">Plebeiibacterium sediminum</name>
    <dbReference type="NCBI Taxonomy" id="2992112"/>
    <lineage>
        <taxon>Bacteria</taxon>
        <taxon>Pseudomonadati</taxon>
        <taxon>Bacteroidota</taxon>
        <taxon>Bacteroidia</taxon>
        <taxon>Marinilabiliales</taxon>
        <taxon>Marinilabiliaceae</taxon>
        <taxon>Plebeiibacterium</taxon>
    </lineage>
</organism>
<dbReference type="AlphaFoldDB" id="A0AAE3M4C2"/>
<sequence length="787" mass="89406">MTKNIMLFYLIAVVVLCTNCKQENSKLEPFQLSDVELLDSPFKKAELTDMNYILEMDVDRLLAPYLREAGLEPKAESYTNWENTGLDGHIGGHYLTALSLMYASTGDVRMKERMEYMISELKKCQDAFGDGYLGGIPGGYEMWKDIAKGNIDAGSFSLNKKWVPLYNIHKIYAGLRDAYLYGGSTVAKDMLIKLSDWAIQLVANLSEAQIQDMLRSEHGGLNEVFADVAQLTGDSKYLQLAHQFSDLSVLNPLINKEDKLTGMHANTQIPKVIGYKRVADEENNQAWSDAARYFWENVVTKRSVCIGGNSVREHFHPIDDYSSMLDSEQGPETCNTYNMLKLTKLLFMSDPQGKYMDYYERALYNHILSTQNPETGGFVYFTPMRTGHYRVYSQPQTSFWCCVGSGLENHAKYGEMIYAHQGDELLVNLFIPSKLSWKEKNTEIIQKTNFPESDIVELAVNPEKATSFNLKVRYPSWVHKGDLKIEINGGSVDFKVLENGYLSIDRKWNKGDVVKVVLPMHIQVEQIPDHEHFYSFKYGPVVLAAKTDTTHMDGMFADDSRGGHIAAGPKVPLQDMPIIMSDPNTIQSKVHEVDGKPLTFTVDSLVSDHYKNLQLMPFYNVHESRYIVYWQSETKDGLAEIKKKIEQEEKAKQALEAQTIDLVYPGEQQPESDHFVKSEKSNIGVFNGKHWRDATGWFSYELKDPKKEAKVLRVMYCGYNGGRTFTILINNKKYKDVVLENNDNVFYTIDYKLPKDIVDSSNGKLTVKFVAAEGSVAGGVFEVRLMK</sequence>
<dbReference type="Pfam" id="PF16375">
    <property type="entry name" value="DUF4986"/>
    <property type="match status" value="1"/>
</dbReference>
<dbReference type="InterPro" id="IPR049046">
    <property type="entry name" value="Beta-AFase-like_GH127_middle"/>
</dbReference>
<evidence type="ECO:0000259" key="1">
    <source>
        <dbReference type="Pfam" id="PF07944"/>
    </source>
</evidence>
<proteinExistence type="predicted"/>
<evidence type="ECO:0000259" key="3">
    <source>
        <dbReference type="Pfam" id="PF20620"/>
    </source>
</evidence>
<dbReference type="Pfam" id="PF20620">
    <property type="entry name" value="DUF6805"/>
    <property type="match status" value="1"/>
</dbReference>
<dbReference type="GO" id="GO:0016787">
    <property type="term" value="F:hydrolase activity"/>
    <property type="evidence" value="ECO:0007669"/>
    <property type="project" value="UniProtKB-KW"/>
</dbReference>
<gene>
    <name evidence="5" type="ORF">OM075_09935</name>
</gene>
<dbReference type="PANTHER" id="PTHR31151">
    <property type="entry name" value="PROLINE-TRNA LIGASE (DUF1680)"/>
    <property type="match status" value="1"/>
</dbReference>
<dbReference type="PANTHER" id="PTHR31151:SF0">
    <property type="entry name" value="PROLINE-TRNA LIGASE (DUF1680)"/>
    <property type="match status" value="1"/>
</dbReference>
<evidence type="ECO:0000313" key="6">
    <source>
        <dbReference type="Proteomes" id="UP001209229"/>
    </source>
</evidence>
<dbReference type="EMBL" id="JAPDPJ010000019">
    <property type="protein sequence ID" value="MCW3786788.1"/>
    <property type="molecule type" value="Genomic_DNA"/>
</dbReference>
<comment type="caution">
    <text evidence="5">The sequence shown here is derived from an EMBL/GenBank/DDBJ whole genome shotgun (WGS) entry which is preliminary data.</text>
</comment>
<dbReference type="Proteomes" id="UP001209229">
    <property type="component" value="Unassembled WGS sequence"/>
</dbReference>
<keyword evidence="5" id="KW-0378">Hydrolase</keyword>
<dbReference type="InterPro" id="IPR012878">
    <property type="entry name" value="Beta-AFase-like_GH127_cat"/>
</dbReference>
<feature type="domain" description="Glycoside hydrolase GH146 substrate-binding" evidence="3">
    <location>
        <begin position="654"/>
        <end position="786"/>
    </location>
</feature>
<accession>A0AAE3M4C2</accession>
<dbReference type="InterPro" id="IPR046544">
    <property type="entry name" value="GH146_SB_dom"/>
</dbReference>
<feature type="domain" description="Non-reducing end beta-L-arabinofuranosidase-like GH127 middle" evidence="4">
    <location>
        <begin position="425"/>
        <end position="520"/>
    </location>
</feature>
<evidence type="ECO:0000259" key="2">
    <source>
        <dbReference type="Pfam" id="PF16375"/>
    </source>
</evidence>
<dbReference type="Pfam" id="PF20736">
    <property type="entry name" value="Glyco_hydro127M"/>
    <property type="match status" value="1"/>
</dbReference>
<keyword evidence="6" id="KW-1185">Reference proteome</keyword>
<feature type="domain" description="Non-reducing end beta-L-arabinofuranosidase-like GH127 catalytic" evidence="1">
    <location>
        <begin position="34"/>
        <end position="415"/>
    </location>
</feature>
<dbReference type="SUPFAM" id="SSF48208">
    <property type="entry name" value="Six-hairpin glycosidases"/>
    <property type="match status" value="1"/>
</dbReference>
<evidence type="ECO:0000259" key="4">
    <source>
        <dbReference type="Pfam" id="PF20736"/>
    </source>
</evidence>